<accession>A0A085NTQ9</accession>
<dbReference type="AlphaFoldDB" id="A0A085NTQ9"/>
<proteinExistence type="predicted"/>
<keyword evidence="3" id="KW-1185">Reference proteome</keyword>
<evidence type="ECO:0000313" key="3">
    <source>
        <dbReference type="Proteomes" id="UP000030764"/>
    </source>
</evidence>
<evidence type="ECO:0000313" key="2">
    <source>
        <dbReference type="EMBL" id="KFD72855.1"/>
    </source>
</evidence>
<dbReference type="EMBL" id="KL367475">
    <property type="protein sequence ID" value="KFD72855.1"/>
    <property type="molecule type" value="Genomic_DNA"/>
</dbReference>
<name>A0A085NTQ9_9BILA</name>
<dbReference type="EMBL" id="KL363182">
    <property type="protein sequence ID" value="KFD58844.1"/>
    <property type="molecule type" value="Genomic_DNA"/>
</dbReference>
<reference evidence="2 3" key="1">
    <citation type="journal article" date="2014" name="Nat. Genet.">
        <title>Genome and transcriptome of the porcine whipworm Trichuris suis.</title>
        <authorList>
            <person name="Jex A.R."/>
            <person name="Nejsum P."/>
            <person name="Schwarz E.M."/>
            <person name="Hu L."/>
            <person name="Young N.D."/>
            <person name="Hall R.S."/>
            <person name="Korhonen P.K."/>
            <person name="Liao S."/>
            <person name="Thamsborg S."/>
            <person name="Xia J."/>
            <person name="Xu P."/>
            <person name="Wang S."/>
            <person name="Scheerlinck J.P."/>
            <person name="Hofmann A."/>
            <person name="Sternberg P.W."/>
            <person name="Wang J."/>
            <person name="Gasser R.B."/>
        </authorList>
    </citation>
    <scope>NUCLEOTIDE SEQUENCE [LARGE SCALE GENOMIC DNA]</scope>
    <source>
        <strain evidence="2">DCEP-RM93F</strain>
        <strain evidence="1">DCEP-RM93M</strain>
    </source>
</reference>
<dbReference type="Proteomes" id="UP000030764">
    <property type="component" value="Unassembled WGS sequence"/>
</dbReference>
<protein>
    <submittedName>
        <fullName evidence="2">Uncharacterized protein</fullName>
    </submittedName>
</protein>
<sequence length="110" mass="11981">MCRSMLGHIKRDLRRRFVALTPGYDSPLADWETKALSPAGTSFKALGPLQFIAGALCDGDFYGGWHASIVECCTELNRRGACDDVAIAFEVPHLGMHGGDEVWLADLSII</sequence>
<evidence type="ECO:0000313" key="1">
    <source>
        <dbReference type="EMBL" id="KFD58844.1"/>
    </source>
</evidence>
<organism evidence="2">
    <name type="scientific">Trichuris suis</name>
    <name type="common">pig whipworm</name>
    <dbReference type="NCBI Taxonomy" id="68888"/>
    <lineage>
        <taxon>Eukaryota</taxon>
        <taxon>Metazoa</taxon>
        <taxon>Ecdysozoa</taxon>
        <taxon>Nematoda</taxon>
        <taxon>Enoplea</taxon>
        <taxon>Dorylaimia</taxon>
        <taxon>Trichinellida</taxon>
        <taxon>Trichuridae</taxon>
        <taxon>Trichuris</taxon>
    </lineage>
</organism>
<dbReference type="Proteomes" id="UP000030758">
    <property type="component" value="Unassembled WGS sequence"/>
</dbReference>
<gene>
    <name evidence="1" type="ORF">M513_00007</name>
    <name evidence="2" type="ORF">M514_00007</name>
</gene>